<sequence length="301" mass="35643">MHALVFWLIYPLLWTISILPFRLFYAVSDVVYFLVYHIIGYRKKVVAENLKLVFPEKTEEERFRIRKKFYSHMCDMFLEMIKTLTISEKELKKRFIFKNPEEVLRLQDQDKSIMMMCGHYASYEWMIALQLYGLRITAYGIYKKIKNPHFDKLVRDIRGRFKGELISTSKATMTITKHESRNERAIYAMVADQSPKLAKSKYWADFLGTKAPVFIGSEKLAREFNMAVIYLNVEKVSRGHYVASLINITDSAAQEPDHKIVRTYLDLLQNQIRQKPEFYLWTHKRWKHSGHPIPEGAQIID</sequence>
<keyword evidence="7" id="KW-0812">Transmembrane</keyword>
<keyword evidence="3" id="KW-0997">Cell inner membrane</keyword>
<dbReference type="GO" id="GO:0016746">
    <property type="term" value="F:acyltransferase activity"/>
    <property type="evidence" value="ECO:0007669"/>
    <property type="project" value="UniProtKB-KW"/>
</dbReference>
<dbReference type="PANTHER" id="PTHR30606:SF10">
    <property type="entry name" value="PHOSPHATIDYLINOSITOL MANNOSIDE ACYLTRANSFERASE"/>
    <property type="match status" value="1"/>
</dbReference>
<dbReference type="EMBL" id="JAVRHP010000024">
    <property type="protein sequence ID" value="MDT0649794.1"/>
    <property type="molecule type" value="Genomic_DNA"/>
</dbReference>
<dbReference type="RefSeq" id="WP_311483953.1">
    <property type="nucleotide sequence ID" value="NZ_JAVRHP010000024.1"/>
</dbReference>
<keyword evidence="7" id="KW-1133">Transmembrane helix</keyword>
<keyword evidence="6 8" id="KW-0012">Acyltransferase</keyword>
<dbReference type="Pfam" id="PF03279">
    <property type="entry name" value="Lip_A_acyltrans"/>
    <property type="match status" value="1"/>
</dbReference>
<evidence type="ECO:0000256" key="6">
    <source>
        <dbReference type="ARBA" id="ARBA00023315"/>
    </source>
</evidence>
<proteinExistence type="predicted"/>
<evidence type="ECO:0000256" key="5">
    <source>
        <dbReference type="ARBA" id="ARBA00023136"/>
    </source>
</evidence>
<accession>A0ABU3CTV6</accession>
<evidence type="ECO:0000256" key="2">
    <source>
        <dbReference type="ARBA" id="ARBA00022475"/>
    </source>
</evidence>
<dbReference type="PIRSF" id="PIRSF026649">
    <property type="entry name" value="MsbB"/>
    <property type="match status" value="1"/>
</dbReference>
<dbReference type="CDD" id="cd07984">
    <property type="entry name" value="LPLAT_LABLAT-like"/>
    <property type="match status" value="1"/>
</dbReference>
<evidence type="ECO:0000313" key="8">
    <source>
        <dbReference type="EMBL" id="MDT0649794.1"/>
    </source>
</evidence>
<protein>
    <submittedName>
        <fullName evidence="8">Lysophospholipid acyltransferase family protein</fullName>
    </submittedName>
</protein>
<keyword evidence="4" id="KW-0808">Transferase</keyword>
<name>A0ABU3CTV6_9FLAO</name>
<evidence type="ECO:0000313" key="9">
    <source>
        <dbReference type="Proteomes" id="UP001248819"/>
    </source>
</evidence>
<keyword evidence="2" id="KW-1003">Cell membrane</keyword>
<organism evidence="8 9">
    <name type="scientific">Autumnicola edwardsiae</name>
    <dbReference type="NCBI Taxonomy" id="3075594"/>
    <lineage>
        <taxon>Bacteria</taxon>
        <taxon>Pseudomonadati</taxon>
        <taxon>Bacteroidota</taxon>
        <taxon>Flavobacteriia</taxon>
        <taxon>Flavobacteriales</taxon>
        <taxon>Flavobacteriaceae</taxon>
        <taxon>Autumnicola</taxon>
    </lineage>
</organism>
<comment type="subcellular location">
    <subcellularLocation>
        <location evidence="1">Cell inner membrane</location>
    </subcellularLocation>
</comment>
<dbReference type="Proteomes" id="UP001248819">
    <property type="component" value="Unassembled WGS sequence"/>
</dbReference>
<reference evidence="8 9" key="1">
    <citation type="submission" date="2023-09" db="EMBL/GenBank/DDBJ databases">
        <authorList>
            <person name="Rey-Velasco X."/>
        </authorList>
    </citation>
    <scope>NUCLEOTIDE SEQUENCE [LARGE SCALE GENOMIC DNA]</scope>
    <source>
        <strain evidence="8 9">F297</strain>
    </source>
</reference>
<keyword evidence="9" id="KW-1185">Reference proteome</keyword>
<dbReference type="InterPro" id="IPR004960">
    <property type="entry name" value="LipA_acyltrans"/>
</dbReference>
<evidence type="ECO:0000256" key="7">
    <source>
        <dbReference type="SAM" id="Phobius"/>
    </source>
</evidence>
<evidence type="ECO:0000256" key="4">
    <source>
        <dbReference type="ARBA" id="ARBA00022679"/>
    </source>
</evidence>
<evidence type="ECO:0000256" key="1">
    <source>
        <dbReference type="ARBA" id="ARBA00004533"/>
    </source>
</evidence>
<keyword evidence="5 7" id="KW-0472">Membrane</keyword>
<evidence type="ECO:0000256" key="3">
    <source>
        <dbReference type="ARBA" id="ARBA00022519"/>
    </source>
</evidence>
<comment type="caution">
    <text evidence="8">The sequence shown here is derived from an EMBL/GenBank/DDBJ whole genome shotgun (WGS) entry which is preliminary data.</text>
</comment>
<gene>
    <name evidence="8" type="ORF">RM529_06545</name>
</gene>
<feature type="transmembrane region" description="Helical" evidence="7">
    <location>
        <begin position="12"/>
        <end position="35"/>
    </location>
</feature>
<dbReference type="PANTHER" id="PTHR30606">
    <property type="entry name" value="LIPID A BIOSYNTHESIS LAUROYL ACYLTRANSFERASE"/>
    <property type="match status" value="1"/>
</dbReference>